<name>A0AAD7DZU6_MYCRO</name>
<evidence type="ECO:0000256" key="3">
    <source>
        <dbReference type="ARBA" id="ARBA00023002"/>
    </source>
</evidence>
<dbReference type="Proteomes" id="UP001221757">
    <property type="component" value="Unassembled WGS sequence"/>
</dbReference>
<gene>
    <name evidence="6" type="ORF">B0H17DRAFT_1127640</name>
</gene>
<proteinExistence type="inferred from homology"/>
<sequence length="205" mass="21556">MFGPDIPAITTSIEAEHFVHVFRTPFDAGAYSASATSDAPVREIATFSSGGTSTSSQLFFLHDYGLLLGHATHLPQALTTHGKGGLRIPVGYTGGGPLGKNPDYKSVCTGVTNHAEAVKHSLPAVNVATHYAAEESSQDLPRITGLDLPATFARNSLASLTPSVALEMSPSSSQLFRQKPVVAALGWLYIPGCTNMHVGRAQVAR</sequence>
<accession>A0AAD7DZU6</accession>
<evidence type="ECO:0000256" key="4">
    <source>
        <dbReference type="ARBA" id="ARBA00030643"/>
    </source>
</evidence>
<dbReference type="EMBL" id="JARKIE010000014">
    <property type="protein sequence ID" value="KAJ7702695.1"/>
    <property type="molecule type" value="Genomic_DNA"/>
</dbReference>
<evidence type="ECO:0000256" key="2">
    <source>
        <dbReference type="ARBA" id="ARBA00012502"/>
    </source>
</evidence>
<dbReference type="AlphaFoldDB" id="A0AAD7DZU6"/>
<protein>
    <recommendedName>
        <fullName evidence="2">peptide-methionine (S)-S-oxide reductase</fullName>
        <ecNumber evidence="2">1.8.4.11</ecNumber>
    </recommendedName>
    <alternativeName>
        <fullName evidence="4">Peptide-methionine (S)-S-oxide reductase</fullName>
    </alternativeName>
</protein>
<dbReference type="SUPFAM" id="SSF55068">
    <property type="entry name" value="Peptide methionine sulfoxide reductase"/>
    <property type="match status" value="1"/>
</dbReference>
<keyword evidence="7" id="KW-1185">Reference proteome</keyword>
<dbReference type="GO" id="GO:0008113">
    <property type="term" value="F:peptide-methionine (S)-S-oxide reductase activity"/>
    <property type="evidence" value="ECO:0007669"/>
    <property type="project" value="UniProtKB-EC"/>
</dbReference>
<organism evidence="6 7">
    <name type="scientific">Mycena rosella</name>
    <name type="common">Pink bonnet</name>
    <name type="synonym">Agaricus rosellus</name>
    <dbReference type="NCBI Taxonomy" id="1033263"/>
    <lineage>
        <taxon>Eukaryota</taxon>
        <taxon>Fungi</taxon>
        <taxon>Dikarya</taxon>
        <taxon>Basidiomycota</taxon>
        <taxon>Agaricomycotina</taxon>
        <taxon>Agaricomycetes</taxon>
        <taxon>Agaricomycetidae</taxon>
        <taxon>Agaricales</taxon>
        <taxon>Marasmiineae</taxon>
        <taxon>Mycenaceae</taxon>
        <taxon>Mycena</taxon>
    </lineage>
</organism>
<evidence type="ECO:0000313" key="6">
    <source>
        <dbReference type="EMBL" id="KAJ7702695.1"/>
    </source>
</evidence>
<dbReference type="InterPro" id="IPR002569">
    <property type="entry name" value="Met_Sox_Rdtase_MsrA_dom"/>
</dbReference>
<evidence type="ECO:0000259" key="5">
    <source>
        <dbReference type="Pfam" id="PF01625"/>
    </source>
</evidence>
<reference evidence="6" key="1">
    <citation type="submission" date="2023-03" db="EMBL/GenBank/DDBJ databases">
        <title>Massive genome expansion in bonnet fungi (Mycena s.s.) driven by repeated elements and novel gene families across ecological guilds.</title>
        <authorList>
            <consortium name="Lawrence Berkeley National Laboratory"/>
            <person name="Harder C.B."/>
            <person name="Miyauchi S."/>
            <person name="Viragh M."/>
            <person name="Kuo A."/>
            <person name="Thoen E."/>
            <person name="Andreopoulos B."/>
            <person name="Lu D."/>
            <person name="Skrede I."/>
            <person name="Drula E."/>
            <person name="Henrissat B."/>
            <person name="Morin E."/>
            <person name="Kohler A."/>
            <person name="Barry K."/>
            <person name="LaButti K."/>
            <person name="Morin E."/>
            <person name="Salamov A."/>
            <person name="Lipzen A."/>
            <person name="Mereny Z."/>
            <person name="Hegedus B."/>
            <person name="Baldrian P."/>
            <person name="Stursova M."/>
            <person name="Weitz H."/>
            <person name="Taylor A."/>
            <person name="Grigoriev I.V."/>
            <person name="Nagy L.G."/>
            <person name="Martin F."/>
            <person name="Kauserud H."/>
        </authorList>
    </citation>
    <scope>NUCLEOTIDE SEQUENCE</scope>
    <source>
        <strain evidence="6">CBHHK067</strain>
    </source>
</reference>
<feature type="domain" description="Peptide methionine sulphoxide reductase MsrA" evidence="5">
    <location>
        <begin position="83"/>
        <end position="119"/>
    </location>
</feature>
<comment type="similarity">
    <text evidence="1">Belongs to the MsrA Met sulfoxide reductase family.</text>
</comment>
<comment type="caution">
    <text evidence="6">The sequence shown here is derived from an EMBL/GenBank/DDBJ whole genome shotgun (WGS) entry which is preliminary data.</text>
</comment>
<dbReference type="InterPro" id="IPR036509">
    <property type="entry name" value="Met_Sox_Rdtase_MsrA_sf"/>
</dbReference>
<evidence type="ECO:0000256" key="1">
    <source>
        <dbReference type="ARBA" id="ARBA00005591"/>
    </source>
</evidence>
<dbReference type="Pfam" id="PF01625">
    <property type="entry name" value="PMSR"/>
    <property type="match status" value="1"/>
</dbReference>
<keyword evidence="3" id="KW-0560">Oxidoreductase</keyword>
<dbReference type="Gene3D" id="3.30.1060.10">
    <property type="entry name" value="Peptide methionine sulphoxide reductase MsrA"/>
    <property type="match status" value="1"/>
</dbReference>
<dbReference type="EC" id="1.8.4.11" evidence="2"/>
<evidence type="ECO:0000313" key="7">
    <source>
        <dbReference type="Proteomes" id="UP001221757"/>
    </source>
</evidence>